<feature type="region of interest" description="Disordered" evidence="1">
    <location>
        <begin position="328"/>
        <end position="352"/>
    </location>
</feature>
<evidence type="ECO:0000259" key="3">
    <source>
        <dbReference type="Pfam" id="PF14490"/>
    </source>
</evidence>
<feature type="compositionally biased region" description="Low complexity" evidence="1">
    <location>
        <begin position="42"/>
        <end position="64"/>
    </location>
</feature>
<feature type="compositionally biased region" description="Low complexity" evidence="1">
    <location>
        <begin position="168"/>
        <end position="197"/>
    </location>
</feature>
<keyword evidence="5" id="KW-1185">Reference proteome</keyword>
<protein>
    <submittedName>
        <fullName evidence="4">Helix-hairpin-helix domain-containing protein</fullName>
    </submittedName>
</protein>
<dbReference type="Proteomes" id="UP001501147">
    <property type="component" value="Unassembled WGS sequence"/>
</dbReference>
<evidence type="ECO:0000313" key="4">
    <source>
        <dbReference type="EMBL" id="GAA4790455.1"/>
    </source>
</evidence>
<dbReference type="RefSeq" id="WP_345615497.1">
    <property type="nucleotide sequence ID" value="NZ_BAABJV010000016.1"/>
</dbReference>
<feature type="region of interest" description="Disordered" evidence="1">
    <location>
        <begin position="1"/>
        <end position="141"/>
    </location>
</feature>
<dbReference type="EMBL" id="BAABJV010000016">
    <property type="protein sequence ID" value="GAA4790455.1"/>
    <property type="molecule type" value="Genomic_DNA"/>
</dbReference>
<dbReference type="Gene3D" id="2.30.30.940">
    <property type="match status" value="1"/>
</dbReference>
<organism evidence="4 5">
    <name type="scientific">Streptomyces sanyensis</name>
    <dbReference type="NCBI Taxonomy" id="568869"/>
    <lineage>
        <taxon>Bacteria</taxon>
        <taxon>Bacillati</taxon>
        <taxon>Actinomycetota</taxon>
        <taxon>Actinomycetes</taxon>
        <taxon>Kitasatosporales</taxon>
        <taxon>Streptomycetaceae</taxon>
        <taxon>Streptomyces</taxon>
    </lineage>
</organism>
<feature type="compositionally biased region" description="Gly residues" evidence="1">
    <location>
        <begin position="65"/>
        <end position="96"/>
    </location>
</feature>
<feature type="compositionally biased region" description="Basic and acidic residues" evidence="1">
    <location>
        <begin position="337"/>
        <end position="351"/>
    </location>
</feature>
<feature type="region of interest" description="Disordered" evidence="1">
    <location>
        <begin position="156"/>
        <end position="197"/>
    </location>
</feature>
<comment type="caution">
    <text evidence="4">The sequence shown here is derived from an EMBL/GenBank/DDBJ whole genome shotgun (WGS) entry which is preliminary data.</text>
</comment>
<dbReference type="CDD" id="cd18809">
    <property type="entry name" value="SF1_C_RecD"/>
    <property type="match status" value="1"/>
</dbReference>
<dbReference type="Gene3D" id="3.40.50.300">
    <property type="entry name" value="P-loop containing nucleotide triphosphate hydrolases"/>
    <property type="match status" value="2"/>
</dbReference>
<sequence>MTASTPHSADASGADGDPPPGDPAPDAAGAVAEEDGGGPGSGSAASADATGAAEAAGAPEAGAPGPDGAGDTPGSGAAGTGSEGPGAGPDPAGGGTEDTEGTEGTGSEAQAELAAQRALRERIARRKAERGGPVESGAKLSGQAADLLAAVRAVEGGTSSGSDFFDDAPATAAPRPAAEAPRPAVPRAAPAAPSRTPPEALEAVRALLARGGAPESLAGPVAETLGEGAAGLLAEDPWLVLSVPGVRPEQADAFARALLGPGCGPEDERRAAALVAWLLERAAAHGHTVQEVSAVRTGLAGLGVPDEDAAVAAAVEAGAALVLQDGTGADAAEEPEEAHPAAPEDRQEDRPPVPVLLGLDRYAMAEESLADGLARLVRTGPRDTWEGPDLVRAVAGGGLVVHTGGEAARAEPVSLVAGARERGLRALVAVHSRSGCRRLGPQGGAVTVADLLSGAAGPGRDEDGALALDLLAVLDAPLLDVESAAALVEALPDGCRLVLSGDPHVLGAAGAGRVFADLLAAGVCPRVDSRLPDPGPLGELVSGIGIGELNQVDAPGKEIAVVPVREAAEAVHRTVQLVGDSVPRAIGVPADRTQVLTVGHGGPAGTRALNTALKQHFNPGPGRFGGFDPGDRVALAEAPGRTVAATVVSASPEGLRLDGEGGAVTVPRDRVASVLRHGWAMTVHQAAGMRWPAVVVVLPGDAAAGLSRPWVYTAFGRAERHLSVVQGVDRALPGAVAEVAAEARRTRLGVLLRGLLAEPSAS</sequence>
<dbReference type="SUPFAM" id="SSF52540">
    <property type="entry name" value="P-loop containing nucleoside triphosphate hydrolases"/>
    <property type="match status" value="1"/>
</dbReference>
<evidence type="ECO:0000313" key="5">
    <source>
        <dbReference type="Proteomes" id="UP001501147"/>
    </source>
</evidence>
<accession>A0ABP9B4V9</accession>
<dbReference type="InterPro" id="IPR029493">
    <property type="entry name" value="RecD2-like_HHH"/>
</dbReference>
<dbReference type="Pfam" id="PF13538">
    <property type="entry name" value="UvrD_C_2"/>
    <property type="match status" value="1"/>
</dbReference>
<feature type="compositionally biased region" description="Low complexity" evidence="1">
    <location>
        <begin position="105"/>
        <end position="117"/>
    </location>
</feature>
<dbReference type="Pfam" id="PF14490">
    <property type="entry name" value="HHH_RecD2"/>
    <property type="match status" value="1"/>
</dbReference>
<feature type="domain" description="UvrD-like helicase C-terminal" evidence="2">
    <location>
        <begin position="677"/>
        <end position="725"/>
    </location>
</feature>
<name>A0ABP9B4V9_9ACTN</name>
<gene>
    <name evidence="4" type="ORF">GCM10023329_47700</name>
</gene>
<evidence type="ECO:0000259" key="2">
    <source>
        <dbReference type="Pfam" id="PF13538"/>
    </source>
</evidence>
<reference evidence="5" key="1">
    <citation type="journal article" date="2019" name="Int. J. Syst. Evol. Microbiol.">
        <title>The Global Catalogue of Microorganisms (GCM) 10K type strain sequencing project: providing services to taxonomists for standard genome sequencing and annotation.</title>
        <authorList>
            <consortium name="The Broad Institute Genomics Platform"/>
            <consortium name="The Broad Institute Genome Sequencing Center for Infectious Disease"/>
            <person name="Wu L."/>
            <person name="Ma J."/>
        </authorList>
    </citation>
    <scope>NUCLEOTIDE SEQUENCE [LARGE SCALE GENOMIC DNA]</scope>
    <source>
        <strain evidence="5">JCM 18324</strain>
    </source>
</reference>
<feature type="domain" description="ATP-dependent RecD2 DNA helicase-like helix-hairpin-helix" evidence="3">
    <location>
        <begin position="201"/>
        <end position="289"/>
    </location>
</feature>
<dbReference type="InterPro" id="IPR027785">
    <property type="entry name" value="UvrD-like_helicase_C"/>
</dbReference>
<proteinExistence type="predicted"/>
<evidence type="ECO:0000256" key="1">
    <source>
        <dbReference type="SAM" id="MobiDB-lite"/>
    </source>
</evidence>
<dbReference type="InterPro" id="IPR027417">
    <property type="entry name" value="P-loop_NTPase"/>
</dbReference>